<dbReference type="OMA" id="TKEDSHE"/>
<dbReference type="AlphaFoldDB" id="G8BN96"/>
<dbReference type="Proteomes" id="UP000005666">
    <property type="component" value="Chromosome 1"/>
</dbReference>
<proteinExistence type="predicted"/>
<dbReference type="OrthoDB" id="2014201at2759"/>
<dbReference type="RefSeq" id="XP_003683808.1">
    <property type="nucleotide sequence ID" value="XM_003683760.1"/>
</dbReference>
<dbReference type="HOGENOM" id="CLU_034560_0_0_1"/>
<dbReference type="KEGG" id="tpf:TPHA_0A02940"/>
<dbReference type="EMBL" id="HE612856">
    <property type="protein sequence ID" value="CCE61374.1"/>
    <property type="molecule type" value="Genomic_DNA"/>
</dbReference>
<dbReference type="Gene3D" id="3.90.550.10">
    <property type="entry name" value="Spore Coat Polysaccharide Biosynthesis Protein SpsA, Chain A"/>
    <property type="match status" value="1"/>
</dbReference>
<protein>
    <submittedName>
        <fullName evidence="1">Uncharacterized protein</fullName>
    </submittedName>
</protein>
<dbReference type="InterPro" id="IPR029044">
    <property type="entry name" value="Nucleotide-diphossugar_trans"/>
</dbReference>
<keyword evidence="2" id="KW-1185">Reference proteome</keyword>
<name>G8BN96_TETPH</name>
<dbReference type="GeneID" id="11532764"/>
<evidence type="ECO:0000313" key="2">
    <source>
        <dbReference type="Proteomes" id="UP000005666"/>
    </source>
</evidence>
<reference evidence="1 2" key="1">
    <citation type="journal article" date="2011" name="Proc. Natl. Acad. Sci. U.S.A.">
        <title>Evolutionary erosion of yeast sex chromosomes by mating-type switching accidents.</title>
        <authorList>
            <person name="Gordon J.L."/>
            <person name="Armisen D."/>
            <person name="Proux-Wera E."/>
            <person name="Oheigeartaigh S.S."/>
            <person name="Byrne K.P."/>
            <person name="Wolfe K.H."/>
        </authorList>
    </citation>
    <scope>NUCLEOTIDE SEQUENCE [LARGE SCALE GENOMIC DNA]</scope>
    <source>
        <strain evidence="2">ATCC 24235 / CBS 4417 / NBRC 1672 / NRRL Y-8282 / UCD 70-5</strain>
    </source>
</reference>
<organism evidence="1 2">
    <name type="scientific">Tetrapisispora phaffii (strain ATCC 24235 / CBS 4417 / NBRC 1672 / NRRL Y-8282 / UCD 70-5)</name>
    <name type="common">Yeast</name>
    <name type="synonym">Fabospora phaffii</name>
    <dbReference type="NCBI Taxonomy" id="1071381"/>
    <lineage>
        <taxon>Eukaryota</taxon>
        <taxon>Fungi</taxon>
        <taxon>Dikarya</taxon>
        <taxon>Ascomycota</taxon>
        <taxon>Saccharomycotina</taxon>
        <taxon>Saccharomycetes</taxon>
        <taxon>Saccharomycetales</taxon>
        <taxon>Saccharomycetaceae</taxon>
        <taxon>Tetrapisispora</taxon>
    </lineage>
</organism>
<dbReference type="eggNOG" id="ENOG502R2Z2">
    <property type="taxonomic scope" value="Eukaryota"/>
</dbReference>
<gene>
    <name evidence="1" type="primary">TPHA0A02940</name>
    <name evidence="1" type="ordered locus">TPHA_0A02940</name>
</gene>
<accession>G8BN96</accession>
<dbReference type="SUPFAM" id="SSF53448">
    <property type="entry name" value="Nucleotide-diphospho-sugar transferases"/>
    <property type="match status" value="1"/>
</dbReference>
<evidence type="ECO:0000313" key="1">
    <source>
        <dbReference type="EMBL" id="CCE61374.1"/>
    </source>
</evidence>
<sequence length="509" mass="57894">MEYTNKSIDEGMVFEGDVSLEDGDLAELVRKSWSEPQETINDIPYTIDSPISSAIDSSLGTNESSGVTQGNDHIDTTSIAGDQLADDDYVNIKANAIDYTKASNSNNSEGTNGSGDPTNRDIYDYQLFKRHYSLADTTSDALTEIWNNFQLDNKETTNNSLLLRNVEPLNPPLDIEIDADVDLIYNDHSARQRKGSIVEVQWVRQLLNPRSSFSGVSQYSVEPDSIDKNKLWVTIIDENTTIDIIKSIIVLHQSLRQVNSRFEFAVLNLIPYYTSNKSAIQKLDLKLLNIANIRIIDVSNEVTHILAYNGSQINPNISKLALFLQFINDDYELICYLSPTLMVTQNIDELLCSEEICDKIDNETCVLLTNNNVDLVGKGVNSSPIEVNEDDIDNNELDLVLFRPISEVGMCVKEYFTCYGNEDINHQKLMEQSNSQILKQLFAASWQHLNSDGYLQHLTSYVKVDDINCKILDYRKLKPWNVDDNTRKDILHNPLYGHWYHTWYNSMKR</sequence>